<keyword evidence="5" id="KW-0812">Transmembrane</keyword>
<dbReference type="PANTHER" id="PTHR34597:SF6">
    <property type="entry name" value="BLR6126 PROTEIN"/>
    <property type="match status" value="1"/>
</dbReference>
<dbReference type="AlphaFoldDB" id="A0A845Q7R4"/>
<keyword evidence="12" id="KW-1185">Reference proteome</keyword>
<dbReference type="Gene3D" id="3.10.20.310">
    <property type="entry name" value="membrane protein fhac"/>
    <property type="match status" value="1"/>
</dbReference>
<dbReference type="Gene3D" id="2.40.160.50">
    <property type="entry name" value="membrane protein fhac: a member of the omp85/tpsb transporter family"/>
    <property type="match status" value="1"/>
</dbReference>
<feature type="domain" description="POTRA" evidence="10">
    <location>
        <begin position="57"/>
        <end position="132"/>
    </location>
</feature>
<evidence type="ECO:0000259" key="10">
    <source>
        <dbReference type="PROSITE" id="PS51779"/>
    </source>
</evidence>
<dbReference type="GeneID" id="300653640"/>
<evidence type="ECO:0000313" key="12">
    <source>
        <dbReference type="Proteomes" id="UP000470384"/>
    </source>
</evidence>
<keyword evidence="8" id="KW-0998">Cell outer membrane</keyword>
<proteinExistence type="inferred from homology"/>
<dbReference type="Pfam" id="PF03865">
    <property type="entry name" value="ShlB"/>
    <property type="match status" value="1"/>
</dbReference>
<protein>
    <recommendedName>
        <fullName evidence="10">POTRA domain-containing protein</fullName>
    </recommendedName>
</protein>
<name>A0A845Q7R4_9HYPH</name>
<evidence type="ECO:0000256" key="4">
    <source>
        <dbReference type="ARBA" id="ARBA00022452"/>
    </source>
</evidence>
<evidence type="ECO:0000256" key="7">
    <source>
        <dbReference type="ARBA" id="ARBA00023136"/>
    </source>
</evidence>
<comment type="caution">
    <text evidence="11">The sequence shown here is derived from an EMBL/GenBank/DDBJ whole genome shotgun (WGS) entry which is preliminary data.</text>
</comment>
<organism evidence="11 12">
    <name type="scientific">Pyruvatibacter mobilis</name>
    <dbReference type="NCBI Taxonomy" id="1712261"/>
    <lineage>
        <taxon>Bacteria</taxon>
        <taxon>Pseudomonadati</taxon>
        <taxon>Pseudomonadota</taxon>
        <taxon>Alphaproteobacteria</taxon>
        <taxon>Hyphomicrobiales</taxon>
        <taxon>Parvibaculaceae</taxon>
        <taxon>Pyruvatibacter</taxon>
    </lineage>
</organism>
<evidence type="ECO:0000256" key="5">
    <source>
        <dbReference type="ARBA" id="ARBA00022692"/>
    </source>
</evidence>
<evidence type="ECO:0000256" key="9">
    <source>
        <dbReference type="SAM" id="MobiDB-lite"/>
    </source>
</evidence>
<dbReference type="PROSITE" id="PS51779">
    <property type="entry name" value="POTRA"/>
    <property type="match status" value="1"/>
</dbReference>
<dbReference type="InterPro" id="IPR005565">
    <property type="entry name" value="Hemolysn_activator_HlyB_C"/>
</dbReference>
<keyword evidence="6" id="KW-0653">Protein transport</keyword>
<evidence type="ECO:0000313" key="11">
    <source>
        <dbReference type="EMBL" id="NBG94652.1"/>
    </source>
</evidence>
<dbReference type="GO" id="GO:0009279">
    <property type="term" value="C:cell outer membrane"/>
    <property type="evidence" value="ECO:0007669"/>
    <property type="project" value="UniProtKB-SubCell"/>
</dbReference>
<keyword evidence="7" id="KW-0472">Membrane</keyword>
<keyword evidence="3" id="KW-0813">Transport</keyword>
<dbReference type="EMBL" id="WXYQ01000001">
    <property type="protein sequence ID" value="NBG94652.1"/>
    <property type="molecule type" value="Genomic_DNA"/>
</dbReference>
<reference evidence="11 12" key="1">
    <citation type="journal article" date="2016" name="Int. J. Syst. Evol. Microbiol.">
        <title>Pyruvatibacter mobilis gen. nov., sp. nov., a marine bacterium from the culture broth of Picochlorum sp. 122.</title>
        <authorList>
            <person name="Wang G."/>
            <person name="Tang M."/>
            <person name="Wu H."/>
            <person name="Dai S."/>
            <person name="Li T."/>
            <person name="Chen C."/>
            <person name="He H."/>
            <person name="Fan J."/>
            <person name="Xiang W."/>
            <person name="Li X."/>
        </authorList>
    </citation>
    <scope>NUCLEOTIDE SEQUENCE [LARGE SCALE GENOMIC DNA]</scope>
    <source>
        <strain evidence="11 12">GYP-11</strain>
    </source>
</reference>
<evidence type="ECO:0000256" key="8">
    <source>
        <dbReference type="ARBA" id="ARBA00023237"/>
    </source>
</evidence>
<feature type="region of interest" description="Disordered" evidence="9">
    <location>
        <begin position="15"/>
        <end position="54"/>
    </location>
</feature>
<dbReference type="OrthoDB" id="7439045at2"/>
<comment type="subcellular location">
    <subcellularLocation>
        <location evidence="1">Cell outer membrane</location>
    </subcellularLocation>
</comment>
<dbReference type="RefSeq" id="WP_160586712.1">
    <property type="nucleotide sequence ID" value="NZ_BMHN01000001.1"/>
</dbReference>
<comment type="similarity">
    <text evidence="2">Belongs to the TPS (TC 1.B.20) family.</text>
</comment>
<dbReference type="Pfam" id="PF08479">
    <property type="entry name" value="POTRA_2"/>
    <property type="match status" value="1"/>
</dbReference>
<accession>A0A845Q7R4</accession>
<dbReference type="GO" id="GO:0046819">
    <property type="term" value="P:protein secretion by the type V secretion system"/>
    <property type="evidence" value="ECO:0007669"/>
    <property type="project" value="TreeGrafter"/>
</dbReference>
<dbReference type="GO" id="GO:0098046">
    <property type="term" value="C:type V protein secretion system complex"/>
    <property type="evidence" value="ECO:0007669"/>
    <property type="project" value="TreeGrafter"/>
</dbReference>
<keyword evidence="4" id="KW-1134">Transmembrane beta strand</keyword>
<sequence>MFLLATLTSAAAQTSADPSRIEERFQTRPAVPEVGEPLVLPGGEDRAPAQQAEETPFTVSSVAFDGNKVLDDAELQALAAAYVNRPITLSDARELAAKVTAKYRDAGYILTQAVVPSQRISDGTLRIQIIEGFIDKIEIEGDAGGALPFLQSHARRISSIRPLTADVLERELLLAGDLPGFSIRSVLQPSQTTPGASDLTLIVERDRFEGYAAVDNLGSRYLGREEVIGAVYVNDLFGTAGRVGLTGVVAPDGDPELAYGSLSIQQPLTSSGLSLFASASYSETRPGLELERLDTEGTAKSMRVELSYPIVRSRDLNVIGTVGFAASNVRSENAVVKPTFEDRLRSVKADVFVNALDSWGGSNSGQVTFTQGVTAFNGSKRSDGNLSRVNADSEFSRLNVEVSRWQPLWNEFGLLVGAAAQTSFNEDLLAGEEVGFGGTNYGRAFDPSEITGENGLAGKAEASWYIPHSSSVVQNPELYTFYEIATVDQVTLLPGEEERETIRSAGLGVRLGVAERANVNVYVAKPFGHDITAERDRDLRVFFSVSSSF</sequence>
<evidence type="ECO:0000256" key="1">
    <source>
        <dbReference type="ARBA" id="ARBA00004442"/>
    </source>
</evidence>
<evidence type="ECO:0000256" key="3">
    <source>
        <dbReference type="ARBA" id="ARBA00022448"/>
    </source>
</evidence>
<dbReference type="GO" id="GO:0008320">
    <property type="term" value="F:protein transmembrane transporter activity"/>
    <property type="evidence" value="ECO:0007669"/>
    <property type="project" value="TreeGrafter"/>
</dbReference>
<dbReference type="InterPro" id="IPR013686">
    <property type="entry name" value="Polypept-transport_assoc_ShlB"/>
</dbReference>
<dbReference type="PANTHER" id="PTHR34597">
    <property type="entry name" value="SLR1661 PROTEIN"/>
    <property type="match status" value="1"/>
</dbReference>
<evidence type="ECO:0000256" key="2">
    <source>
        <dbReference type="ARBA" id="ARBA00009055"/>
    </source>
</evidence>
<evidence type="ECO:0000256" key="6">
    <source>
        <dbReference type="ARBA" id="ARBA00022927"/>
    </source>
</evidence>
<dbReference type="Proteomes" id="UP000470384">
    <property type="component" value="Unassembled WGS sequence"/>
</dbReference>
<dbReference type="InterPro" id="IPR034746">
    <property type="entry name" value="POTRA"/>
</dbReference>
<dbReference type="InterPro" id="IPR051544">
    <property type="entry name" value="TPS_OM_transporter"/>
</dbReference>
<gene>
    <name evidence="11" type="ORF">GTQ45_02785</name>
</gene>